<dbReference type="InterPro" id="IPR050463">
    <property type="entry name" value="Gfo/Idh/MocA_oxidrdct_glycsds"/>
</dbReference>
<dbReference type="Pfam" id="PF22725">
    <property type="entry name" value="GFO_IDH_MocA_C3"/>
    <property type="match status" value="1"/>
</dbReference>
<proteinExistence type="predicted"/>
<evidence type="ECO:0000256" key="1">
    <source>
        <dbReference type="ARBA" id="ARBA00023002"/>
    </source>
</evidence>
<dbReference type="EMBL" id="SJPN01000033">
    <property type="protein sequence ID" value="TWT87781.1"/>
    <property type="molecule type" value="Genomic_DNA"/>
</dbReference>
<dbReference type="SUPFAM" id="SSF51735">
    <property type="entry name" value="NAD(P)-binding Rossmann-fold domains"/>
    <property type="match status" value="1"/>
</dbReference>
<dbReference type="RefSeq" id="WP_146523825.1">
    <property type="nucleotide sequence ID" value="NZ_CP151726.1"/>
</dbReference>
<dbReference type="Gene3D" id="3.40.50.720">
    <property type="entry name" value="NAD(P)-binding Rossmann-like Domain"/>
    <property type="match status" value="1"/>
</dbReference>
<sequence>MPNRREILVAALAGCTLPACHVVGAESTHRIRVGQVGTMHAHASGKMSTMRKLDDLFEVVGVVEPDHGARQRAEKNDAYRGLPFVELDQLLETTGLAAVAVETSVSDLVENAVRCLQAGKHIHLDKPAGISMSACREMHAEANRRGLTIQMGYMFRYNPAFTLLFQMVRDGWLGDVTELNGAMGKLAGDSLRRDLAQYSGGGMFELSCHLIDAMVTVLGKPQKVQSYNRRTRPDADSFADNQLAVFEYPNAVATIRCNHIDPFGFARRQFGVAGTKGVFDINPLEPPAARLTLDQARGDYQKGAQDVAFARSPGRYDAEFVDLAKVIRGEKQLAWNSDHDLAVHEAVLAGSGMDVD</sequence>
<dbReference type="SUPFAM" id="SSF55347">
    <property type="entry name" value="Glyceraldehyde-3-phosphate dehydrogenase-like, C-terminal domain"/>
    <property type="match status" value="1"/>
</dbReference>
<dbReference type="EC" id="1.-.-.-" evidence="4"/>
<dbReference type="AlphaFoldDB" id="A0A5C5ZLS0"/>
<comment type="caution">
    <text evidence="4">The sequence shown here is derived from an EMBL/GenBank/DDBJ whole genome shotgun (WGS) entry which is preliminary data.</text>
</comment>
<dbReference type="Proteomes" id="UP000320176">
    <property type="component" value="Unassembled WGS sequence"/>
</dbReference>
<reference evidence="4 5" key="1">
    <citation type="submission" date="2019-02" db="EMBL/GenBank/DDBJ databases">
        <title>Deep-cultivation of Planctomycetes and their phenomic and genomic characterization uncovers novel biology.</title>
        <authorList>
            <person name="Wiegand S."/>
            <person name="Jogler M."/>
            <person name="Boedeker C."/>
            <person name="Pinto D."/>
            <person name="Vollmers J."/>
            <person name="Rivas-Marin E."/>
            <person name="Kohn T."/>
            <person name="Peeters S.H."/>
            <person name="Heuer A."/>
            <person name="Rast P."/>
            <person name="Oberbeckmann S."/>
            <person name="Bunk B."/>
            <person name="Jeske O."/>
            <person name="Meyerdierks A."/>
            <person name="Storesund J.E."/>
            <person name="Kallscheuer N."/>
            <person name="Luecker S."/>
            <person name="Lage O.M."/>
            <person name="Pohl T."/>
            <person name="Merkel B.J."/>
            <person name="Hornburger P."/>
            <person name="Mueller R.-W."/>
            <person name="Bruemmer F."/>
            <person name="Labrenz M."/>
            <person name="Spormann A.M."/>
            <person name="Op Den Camp H."/>
            <person name="Overmann J."/>
            <person name="Amann R."/>
            <person name="Jetten M.S.M."/>
            <person name="Mascher T."/>
            <person name="Medema M.H."/>
            <person name="Devos D.P."/>
            <person name="Kaster A.-K."/>
            <person name="Ovreas L."/>
            <person name="Rohde M."/>
            <person name="Galperin M.Y."/>
            <person name="Jogler C."/>
        </authorList>
    </citation>
    <scope>NUCLEOTIDE SEQUENCE [LARGE SCALE GENOMIC DNA]</scope>
    <source>
        <strain evidence="4 5">Pla52n</strain>
    </source>
</reference>
<dbReference type="InterPro" id="IPR000683">
    <property type="entry name" value="Gfo/Idh/MocA-like_OxRdtase_N"/>
</dbReference>
<keyword evidence="1 4" id="KW-0560">Oxidoreductase</keyword>
<dbReference type="Pfam" id="PF01408">
    <property type="entry name" value="GFO_IDH_MocA"/>
    <property type="match status" value="1"/>
</dbReference>
<evidence type="ECO:0000259" key="2">
    <source>
        <dbReference type="Pfam" id="PF01408"/>
    </source>
</evidence>
<dbReference type="GO" id="GO:0016491">
    <property type="term" value="F:oxidoreductase activity"/>
    <property type="evidence" value="ECO:0007669"/>
    <property type="project" value="UniProtKB-KW"/>
</dbReference>
<dbReference type="Gene3D" id="3.30.360.10">
    <property type="entry name" value="Dihydrodipicolinate Reductase, domain 2"/>
    <property type="match status" value="1"/>
</dbReference>
<protein>
    <submittedName>
        <fullName evidence="4">Putative oxidoreductase YhhX</fullName>
        <ecNumber evidence="4">1.-.-.-</ecNumber>
    </submittedName>
</protein>
<dbReference type="PANTHER" id="PTHR43818">
    <property type="entry name" value="BCDNA.GH03377"/>
    <property type="match status" value="1"/>
</dbReference>
<dbReference type="GO" id="GO:0000166">
    <property type="term" value="F:nucleotide binding"/>
    <property type="evidence" value="ECO:0007669"/>
    <property type="project" value="InterPro"/>
</dbReference>
<dbReference type="OrthoDB" id="9815825at2"/>
<dbReference type="InterPro" id="IPR036291">
    <property type="entry name" value="NAD(P)-bd_dom_sf"/>
</dbReference>
<evidence type="ECO:0000259" key="3">
    <source>
        <dbReference type="Pfam" id="PF22725"/>
    </source>
</evidence>
<dbReference type="PANTHER" id="PTHR43818:SF11">
    <property type="entry name" value="BCDNA.GH03377"/>
    <property type="match status" value="1"/>
</dbReference>
<accession>A0A5C5ZLS0</accession>
<feature type="domain" description="Gfo/Idh/MocA-like oxidoreductase N-terminal" evidence="2">
    <location>
        <begin position="32"/>
        <end position="153"/>
    </location>
</feature>
<dbReference type="InterPro" id="IPR055170">
    <property type="entry name" value="GFO_IDH_MocA-like_dom"/>
</dbReference>
<organism evidence="4 5">
    <name type="scientific">Stieleria varia</name>
    <dbReference type="NCBI Taxonomy" id="2528005"/>
    <lineage>
        <taxon>Bacteria</taxon>
        <taxon>Pseudomonadati</taxon>
        <taxon>Planctomycetota</taxon>
        <taxon>Planctomycetia</taxon>
        <taxon>Pirellulales</taxon>
        <taxon>Pirellulaceae</taxon>
        <taxon>Stieleria</taxon>
    </lineage>
</organism>
<feature type="domain" description="GFO/IDH/MocA-like oxidoreductase" evidence="3">
    <location>
        <begin position="165"/>
        <end position="279"/>
    </location>
</feature>
<gene>
    <name evidence="4" type="primary">yhhX</name>
    <name evidence="4" type="ORF">Pla52n_70000</name>
</gene>
<name>A0A5C5ZLS0_9BACT</name>
<evidence type="ECO:0000313" key="5">
    <source>
        <dbReference type="Proteomes" id="UP000320176"/>
    </source>
</evidence>
<evidence type="ECO:0000313" key="4">
    <source>
        <dbReference type="EMBL" id="TWT87781.1"/>
    </source>
</evidence>
<keyword evidence="5" id="KW-1185">Reference proteome</keyword>